<proteinExistence type="predicted"/>
<reference evidence="1" key="1">
    <citation type="submission" date="2021-06" db="EMBL/GenBank/DDBJ databases">
        <authorList>
            <person name="Kallberg Y."/>
            <person name="Tangrot J."/>
            <person name="Rosling A."/>
        </authorList>
    </citation>
    <scope>NUCLEOTIDE SEQUENCE</scope>
    <source>
        <strain evidence="1">CL356</strain>
    </source>
</reference>
<evidence type="ECO:0000313" key="2">
    <source>
        <dbReference type="Proteomes" id="UP000789525"/>
    </source>
</evidence>
<name>A0ACA9MID3_9GLOM</name>
<protein>
    <submittedName>
        <fullName evidence="1">14211_t:CDS:1</fullName>
    </submittedName>
</protein>
<organism evidence="1 2">
    <name type="scientific">Acaulospora colombiana</name>
    <dbReference type="NCBI Taxonomy" id="27376"/>
    <lineage>
        <taxon>Eukaryota</taxon>
        <taxon>Fungi</taxon>
        <taxon>Fungi incertae sedis</taxon>
        <taxon>Mucoromycota</taxon>
        <taxon>Glomeromycotina</taxon>
        <taxon>Glomeromycetes</taxon>
        <taxon>Diversisporales</taxon>
        <taxon>Acaulosporaceae</taxon>
        <taxon>Acaulospora</taxon>
    </lineage>
</organism>
<accession>A0ACA9MID3</accession>
<dbReference type="EMBL" id="CAJVPT010013309">
    <property type="protein sequence ID" value="CAG8594538.1"/>
    <property type="molecule type" value="Genomic_DNA"/>
</dbReference>
<gene>
    <name evidence="1" type="ORF">ACOLOM_LOCUS6447</name>
</gene>
<evidence type="ECO:0000313" key="1">
    <source>
        <dbReference type="EMBL" id="CAG8594538.1"/>
    </source>
</evidence>
<dbReference type="Proteomes" id="UP000789525">
    <property type="component" value="Unassembled WGS sequence"/>
</dbReference>
<sequence>MSPKRRNSKRLSKQNPYKRKKSKTIEPVSDSLVESVTFNAEASTTPSPEPTTKRETNHEYSLRITRSGKIRKYVEQGLNALKNKNKASDEASNTTLILSGNGPVIAKTISIVEIIKRKINDTLHQYNKISRTFVRTKDSGKEVEGESNEDIRDVDMEDYEENQDG</sequence>
<comment type="caution">
    <text evidence="1">The sequence shown here is derived from an EMBL/GenBank/DDBJ whole genome shotgun (WGS) entry which is preliminary data.</text>
</comment>
<keyword evidence="2" id="KW-1185">Reference proteome</keyword>